<feature type="binding site" evidence="15">
    <location>
        <position position="977"/>
    </location>
    <ligand>
        <name>Mg(2+)</name>
        <dbReference type="ChEBI" id="CHEBI:18420"/>
    </ligand>
</feature>
<feature type="binding site" evidence="14">
    <location>
        <position position="472"/>
    </location>
    <ligand>
        <name>ATP</name>
        <dbReference type="ChEBI" id="CHEBI:30616"/>
    </ligand>
</feature>
<feature type="binding site" evidence="14">
    <location>
        <position position="980"/>
    </location>
    <ligand>
        <name>ATP</name>
        <dbReference type="ChEBI" id="CHEBI:30616"/>
    </ligand>
</feature>
<feature type="binding site" evidence="14">
    <location>
        <position position="669"/>
    </location>
    <ligand>
        <name>ATP</name>
        <dbReference type="ChEBI" id="CHEBI:30616"/>
    </ligand>
</feature>
<feature type="transmembrane region" description="Helical" evidence="16">
    <location>
        <begin position="1117"/>
        <end position="1139"/>
    </location>
</feature>
<feature type="region of interest" description="Disordered" evidence="17">
    <location>
        <begin position="1568"/>
        <end position="1676"/>
    </location>
</feature>
<name>A0AAD9LMV1_9STRA</name>
<feature type="binding site" evidence="14">
    <location>
        <position position="817"/>
    </location>
    <ligand>
        <name>ATP</name>
        <dbReference type="ChEBI" id="CHEBI:30616"/>
    </ligand>
</feature>
<dbReference type="SUPFAM" id="SSF56784">
    <property type="entry name" value="HAD-like"/>
    <property type="match status" value="1"/>
</dbReference>
<dbReference type="SUPFAM" id="SSF81653">
    <property type="entry name" value="Calcium ATPase, transduction domain A"/>
    <property type="match status" value="1"/>
</dbReference>
<feature type="binding site" evidence="14">
    <location>
        <position position="818"/>
    </location>
    <ligand>
        <name>ATP</name>
        <dbReference type="ChEBI" id="CHEBI:30616"/>
    </ligand>
</feature>
<comment type="subcellular location">
    <subcellularLocation>
        <location evidence="1">Endomembrane system</location>
        <topology evidence="1">Multi-pass membrane protein</topology>
    </subcellularLocation>
    <subcellularLocation>
        <location evidence="16">Membrane</location>
        <topology evidence="16">Multi-pass membrane protein</topology>
    </subcellularLocation>
</comment>
<dbReference type="NCBIfam" id="TIGR01652">
    <property type="entry name" value="ATPase-Plipid"/>
    <property type="match status" value="1"/>
</dbReference>
<dbReference type="InterPro" id="IPR023299">
    <property type="entry name" value="ATPase_P-typ_cyto_dom_N"/>
</dbReference>
<dbReference type="PROSITE" id="PS00154">
    <property type="entry name" value="ATPASE_E1_E2"/>
    <property type="match status" value="1"/>
</dbReference>
<feature type="transmembrane region" description="Helical" evidence="16">
    <location>
        <begin position="1151"/>
        <end position="1170"/>
    </location>
</feature>
<feature type="binding site" evidence="15">
    <location>
        <position position="474"/>
    </location>
    <ligand>
        <name>Mg(2+)</name>
        <dbReference type="ChEBI" id="CHEBI:18420"/>
    </ligand>
</feature>
<evidence type="ECO:0000256" key="4">
    <source>
        <dbReference type="ARBA" id="ARBA00022692"/>
    </source>
</evidence>
<dbReference type="GO" id="GO:0000287">
    <property type="term" value="F:magnesium ion binding"/>
    <property type="evidence" value="ECO:0007669"/>
    <property type="project" value="UniProtKB-UniRule"/>
</dbReference>
<dbReference type="Pfam" id="PF16212">
    <property type="entry name" value="PhoLip_ATPase_C"/>
    <property type="match status" value="1"/>
</dbReference>
<evidence type="ECO:0000256" key="2">
    <source>
        <dbReference type="ARBA" id="ARBA00008109"/>
    </source>
</evidence>
<dbReference type="InterPro" id="IPR006539">
    <property type="entry name" value="P-type_ATPase_IV"/>
</dbReference>
<organism evidence="20 21">
    <name type="scientific">Phytophthora citrophthora</name>
    <dbReference type="NCBI Taxonomy" id="4793"/>
    <lineage>
        <taxon>Eukaryota</taxon>
        <taxon>Sar</taxon>
        <taxon>Stramenopiles</taxon>
        <taxon>Oomycota</taxon>
        <taxon>Peronosporomycetes</taxon>
        <taxon>Peronosporales</taxon>
        <taxon>Peronosporaceae</taxon>
        <taxon>Phytophthora</taxon>
    </lineage>
</organism>
<evidence type="ECO:0000256" key="8">
    <source>
        <dbReference type="ARBA" id="ARBA00022842"/>
    </source>
</evidence>
<dbReference type="GO" id="GO:0045332">
    <property type="term" value="P:phospholipid translocation"/>
    <property type="evidence" value="ECO:0007669"/>
    <property type="project" value="TreeGrafter"/>
</dbReference>
<feature type="transmembrane region" description="Helical" evidence="16">
    <location>
        <begin position="351"/>
        <end position="372"/>
    </location>
</feature>
<dbReference type="Gene3D" id="3.40.1110.10">
    <property type="entry name" value="Calcium-transporting ATPase, cytoplasmic domain N"/>
    <property type="match status" value="1"/>
</dbReference>
<feature type="binding site" evidence="14">
    <location>
        <position position="730"/>
    </location>
    <ligand>
        <name>ATP</name>
        <dbReference type="ChEBI" id="CHEBI:30616"/>
    </ligand>
</feature>
<dbReference type="Proteomes" id="UP001259832">
    <property type="component" value="Unassembled WGS sequence"/>
</dbReference>
<dbReference type="PANTHER" id="PTHR24092">
    <property type="entry name" value="PROBABLE PHOSPHOLIPID-TRANSPORTING ATPASE"/>
    <property type="match status" value="1"/>
</dbReference>
<dbReference type="InterPro" id="IPR023214">
    <property type="entry name" value="HAD_sf"/>
</dbReference>
<dbReference type="Pfam" id="PF16209">
    <property type="entry name" value="PhoLip_ATPase_N"/>
    <property type="match status" value="1"/>
</dbReference>
<dbReference type="InterPro" id="IPR032630">
    <property type="entry name" value="P_typ_ATPase_c"/>
</dbReference>
<dbReference type="SFLD" id="SFLDS00003">
    <property type="entry name" value="Haloacid_Dehalogenase"/>
    <property type="match status" value="1"/>
</dbReference>
<dbReference type="Gene3D" id="3.40.50.1000">
    <property type="entry name" value="HAD superfamily/HAD-like"/>
    <property type="match status" value="1"/>
</dbReference>
<evidence type="ECO:0000256" key="9">
    <source>
        <dbReference type="ARBA" id="ARBA00022967"/>
    </source>
</evidence>
<sequence>MASPLHEERGTPTAPYTLLQPTQTPPFVDEIDADSILGSDVVDVQVDDVVIEDEQLSEIQEDPLKPQEEEREDIDEYRYIYLNAPEKNEALGYCTNLVITSRFTVYNFLPKLLFYEFSKLANAYFLVISIMQTIKPISNTGGFPASLPALSIIVLIDMFFACLEDYKRHKADHIANNLPCQRFNRNSRSFELAKWHTLQVGDVVKVANRDPVPADLVILGACEPDPTNPAGICYVETKSLDGETNLKLRQGLEATYTVLLSDAAVGDLKGTVICETPNNSIHRFSGSMTLEGGKKEVITTNAIVLRGSTLRNTEYIYGLVVNTGPNTKIMMASSSEPMKWSNMERRLNKQILYICMLMVALCLAGAILSTVWNSQNLDKQQHKAAWYLYDGGSTAVKSPVGNFFIMVLYYFLLLNSFIPVSLYVSMTSVKFMQSYFMNNDLEMYHEETDTPCQVRTMSLNEELGQIDYIFSDKTGTLTCNIMEFRKCSINGVAYGHGETEVGIAARKRAQEEAPTTSSFYAVTPGGGCAVPMRKDRVDTAPDSNNPPTDRVVTAPFVNYQDDALFDALAQKNSVQAKSIDAFFEHLAVCHTVMPEKAPDNSLRLSASSPDEQALVAAAACFGYKFVARGPGRAMVEYFSCVDHPEAMACNQPVAEHPVGSYEVLEVLEFNSTRKRMSVIVKEPTGELKLFCKGADTVMYERLRPTNDPAVKQTRNLTLQHMEQFASEGLRTLVIGTTDIDPEFFESWVIRYRTAINDMRQIDLRRNGEDNDIDRLMEEIEKNLDILGATAIEDRLQAEVPDTIYKLRQASIKIWMLTGDKEETAINIGFACRLLASDIERVVISADTHSDLNSIVDELEAYARDVDNEDTSASTPAGGLDSSSTPLEARHSTTSLRNQRKRLTRIESLAEMPKQELALVIDGETLELALEECPELLLKVAEKCVAVIACRVSPAQKAQLVKLVRDNNPEVRTLAIGDGANDVSMIQAAHVGVGISGQEGMQAANSSDYAIAQFRFLSRLLLVHGRWNYVRMGKLILYIFYKNVILNLTQFWYMIYTGYSGQKFFLEWGLQGYNLLFTALPIVLVSTFEQDVPACLAHNYPLLYRIGQENTRFNTKVVWAWISSCVWESLIICFGVVYGMRYLVTGGDTPTMWVYGCTSFTVVLIVVTLKLCLHQQMWWPVHIAIYIGSFMLWIGTAAFISNGRSISSSYWNGVFSNTFRIDAFWLVVPLLVVSALSRDFMWKGYMRMFRPSYKHLAQEVNAFGLTHIADQLLTFPPAEKIPEDALGGEAGRVAAGSVLTSSMRDASVNKPVAPAVVMASRPLIGRIGSRRSVTRGSAFSYDAESVMVESFMSTDRYARDTKRTKSIFDRHASRGSLAFQRLPSDSDADVEAMTESVHVPHARNARAATSAGDSPARRRSAGNIFRGARHGQGRRRFFSVSGLSRGDIARENAAINANGGRPPLDRVRENATINDFNAEGQRSFHRPSVTRRTRGFENRAMSSDDVQDLAHGDSVTAPRSPLVRRYTGRNTLTSILLTATAASAATDTPASTTTTTRASAATAKAAAAAAAPAATGTPTATASSVTTETAAPTAAEAPATASASTRTASASERTRRASTTSERQRTTSSSKRRWCTATERRRAGSRSTPPVVVEASATTASPERRSATSPTSSNWRPHVHADYNSELAEDLAQMISIHIAREVLDTESYGTNAVLK</sequence>
<evidence type="ECO:0000256" key="3">
    <source>
        <dbReference type="ARBA" id="ARBA00022448"/>
    </source>
</evidence>
<dbReference type="EMBL" id="JASMQC010000008">
    <property type="protein sequence ID" value="KAK1942815.1"/>
    <property type="molecule type" value="Genomic_DNA"/>
</dbReference>
<feature type="transmembrane region" description="Helical" evidence="16">
    <location>
        <begin position="403"/>
        <end position="424"/>
    </location>
</feature>
<comment type="caution">
    <text evidence="20">The sequence shown here is derived from an EMBL/GenBank/DDBJ whole genome shotgun (WGS) entry which is preliminary data.</text>
</comment>
<feature type="region of interest" description="Disordered" evidence="17">
    <location>
        <begin position="867"/>
        <end position="897"/>
    </location>
</feature>
<keyword evidence="3" id="KW-0813">Transport</keyword>
<feature type="region of interest" description="Disordered" evidence="17">
    <location>
        <begin position="1"/>
        <end position="24"/>
    </location>
</feature>
<evidence type="ECO:0000256" key="7">
    <source>
        <dbReference type="ARBA" id="ARBA00022840"/>
    </source>
</evidence>
<feature type="domain" description="P-type ATPase N-terminal" evidence="18">
    <location>
        <begin position="80"/>
        <end position="143"/>
    </location>
</feature>
<feature type="binding site" evidence="14">
    <location>
        <position position="819"/>
    </location>
    <ligand>
        <name>ATP</name>
        <dbReference type="ChEBI" id="CHEBI:30616"/>
    </ligand>
</feature>
<comment type="catalytic activity">
    <reaction evidence="12 16">
        <text>ATP + H2O + phospholipidSide 1 = ADP + phosphate + phospholipidSide 2.</text>
        <dbReference type="EC" id="7.6.2.1"/>
    </reaction>
</comment>
<evidence type="ECO:0000256" key="6">
    <source>
        <dbReference type="ARBA" id="ARBA00022741"/>
    </source>
</evidence>
<feature type="compositionally biased region" description="Polar residues" evidence="17">
    <location>
        <begin position="1655"/>
        <end position="1674"/>
    </location>
</feature>
<evidence type="ECO:0000256" key="1">
    <source>
        <dbReference type="ARBA" id="ARBA00004127"/>
    </source>
</evidence>
<comment type="cofactor">
    <cofactor evidence="15">
        <name>Mg(2+)</name>
        <dbReference type="ChEBI" id="CHEBI:18420"/>
    </cofactor>
</comment>
<dbReference type="InterPro" id="IPR032631">
    <property type="entry name" value="P-type_ATPase_N"/>
</dbReference>
<dbReference type="GO" id="GO:0016887">
    <property type="term" value="F:ATP hydrolysis activity"/>
    <property type="evidence" value="ECO:0007669"/>
    <property type="project" value="InterPro"/>
</dbReference>
<evidence type="ECO:0000256" key="5">
    <source>
        <dbReference type="ARBA" id="ARBA00022723"/>
    </source>
</evidence>
<dbReference type="InterPro" id="IPR036412">
    <property type="entry name" value="HAD-like_sf"/>
</dbReference>
<dbReference type="SUPFAM" id="SSF81665">
    <property type="entry name" value="Calcium ATPase, transmembrane domain M"/>
    <property type="match status" value="1"/>
</dbReference>
<evidence type="ECO:0000256" key="15">
    <source>
        <dbReference type="PIRSR" id="PIRSR606539-3"/>
    </source>
</evidence>
<feature type="transmembrane region" description="Helical" evidence="16">
    <location>
        <begin position="1074"/>
        <end position="1096"/>
    </location>
</feature>
<keyword evidence="8 15" id="KW-0460">Magnesium</keyword>
<keyword evidence="21" id="KW-1185">Reference proteome</keyword>
<feature type="binding site" evidence="14">
    <location>
        <position position="950"/>
    </location>
    <ligand>
        <name>ATP</name>
        <dbReference type="ChEBI" id="CHEBI:30616"/>
    </ligand>
</feature>
<keyword evidence="4 16" id="KW-0812">Transmembrane</keyword>
<dbReference type="InterPro" id="IPR008250">
    <property type="entry name" value="ATPase_P-typ_transduc_dom_A_sf"/>
</dbReference>
<keyword evidence="5 15" id="KW-0479">Metal-binding</keyword>
<feature type="compositionally biased region" description="Basic and acidic residues" evidence="17">
    <location>
        <begin position="1"/>
        <end position="10"/>
    </location>
</feature>
<accession>A0AAD9LMV1</accession>
<protein>
    <recommendedName>
        <fullName evidence="16">Phospholipid-transporting ATPase</fullName>
        <ecNumber evidence="16">7.6.2.1</ecNumber>
    </recommendedName>
</protein>
<dbReference type="InterPro" id="IPR018303">
    <property type="entry name" value="ATPase_P-typ_P_site"/>
</dbReference>
<feature type="binding site" evidence="14">
    <location>
        <position position="473"/>
    </location>
    <ligand>
        <name>ATP</name>
        <dbReference type="ChEBI" id="CHEBI:30616"/>
    </ligand>
</feature>
<feature type="transmembrane region" description="Helical" evidence="16">
    <location>
        <begin position="1182"/>
        <end position="1202"/>
    </location>
</feature>
<feature type="binding site" evidence="14">
    <location>
        <position position="611"/>
    </location>
    <ligand>
        <name>ATP</name>
        <dbReference type="ChEBI" id="CHEBI:30616"/>
    </ligand>
</feature>
<feature type="binding site" evidence="14">
    <location>
        <position position="692"/>
    </location>
    <ligand>
        <name>ATP</name>
        <dbReference type="ChEBI" id="CHEBI:30616"/>
    </ligand>
</feature>
<dbReference type="Pfam" id="PF13246">
    <property type="entry name" value="Cation_ATPase"/>
    <property type="match status" value="1"/>
</dbReference>
<feature type="binding site" evidence="15">
    <location>
        <position position="981"/>
    </location>
    <ligand>
        <name>Mg(2+)</name>
        <dbReference type="ChEBI" id="CHEBI:18420"/>
    </ligand>
</feature>
<keyword evidence="7 14" id="KW-0067">ATP-binding</keyword>
<evidence type="ECO:0000256" key="13">
    <source>
        <dbReference type="PIRSR" id="PIRSR606539-1"/>
    </source>
</evidence>
<evidence type="ECO:0000259" key="19">
    <source>
        <dbReference type="Pfam" id="PF16212"/>
    </source>
</evidence>
<evidence type="ECO:0000256" key="16">
    <source>
        <dbReference type="RuleBase" id="RU362033"/>
    </source>
</evidence>
<feature type="compositionally biased region" description="Low complexity" evidence="17">
    <location>
        <begin position="1568"/>
        <end position="1628"/>
    </location>
</feature>
<evidence type="ECO:0000259" key="18">
    <source>
        <dbReference type="Pfam" id="PF16209"/>
    </source>
</evidence>
<keyword evidence="6 14" id="KW-0547">Nucleotide-binding</keyword>
<dbReference type="InterPro" id="IPR001757">
    <property type="entry name" value="P_typ_ATPase"/>
</dbReference>
<feature type="region of interest" description="Disordered" evidence="17">
    <location>
        <begin position="1500"/>
        <end position="1520"/>
    </location>
</feature>
<keyword evidence="11 16" id="KW-0472">Membrane</keyword>
<feature type="active site" description="4-aspartylphosphate intermediate" evidence="13">
    <location>
        <position position="472"/>
    </location>
</feature>
<evidence type="ECO:0000313" key="21">
    <source>
        <dbReference type="Proteomes" id="UP001259832"/>
    </source>
</evidence>
<keyword evidence="10 16" id="KW-1133">Transmembrane helix</keyword>
<feature type="binding site" evidence="14">
    <location>
        <position position="956"/>
    </location>
    <ligand>
        <name>ATP</name>
        <dbReference type="ChEBI" id="CHEBI:30616"/>
    </ligand>
</feature>
<dbReference type="GO" id="GO:0005886">
    <property type="term" value="C:plasma membrane"/>
    <property type="evidence" value="ECO:0007669"/>
    <property type="project" value="TreeGrafter"/>
</dbReference>
<evidence type="ECO:0000256" key="10">
    <source>
        <dbReference type="ARBA" id="ARBA00022989"/>
    </source>
</evidence>
<proteinExistence type="inferred from homology"/>
<dbReference type="SFLD" id="SFLDG00002">
    <property type="entry name" value="C1.7:_P-type_atpase_like"/>
    <property type="match status" value="1"/>
</dbReference>
<dbReference type="PANTHER" id="PTHR24092:SF180">
    <property type="entry name" value="PHOSPHOLIPID-TRANSPORTING ATPASE DNF1-RELATED"/>
    <property type="match status" value="1"/>
</dbReference>
<dbReference type="GO" id="GO:0012505">
    <property type="term" value="C:endomembrane system"/>
    <property type="evidence" value="ECO:0007669"/>
    <property type="project" value="UniProtKB-SubCell"/>
</dbReference>
<feature type="binding site" evidence="15">
    <location>
        <position position="472"/>
    </location>
    <ligand>
        <name>Mg(2+)</name>
        <dbReference type="ChEBI" id="CHEBI:18420"/>
    </ligand>
</feature>
<dbReference type="SUPFAM" id="SSF81660">
    <property type="entry name" value="Metal cation-transporting ATPase, ATP-binding domain N"/>
    <property type="match status" value="1"/>
</dbReference>
<evidence type="ECO:0000256" key="14">
    <source>
        <dbReference type="PIRSR" id="PIRSR606539-2"/>
    </source>
</evidence>
<feature type="compositionally biased region" description="Low complexity" evidence="17">
    <location>
        <begin position="11"/>
        <end position="24"/>
    </location>
</feature>
<evidence type="ECO:0000256" key="17">
    <source>
        <dbReference type="SAM" id="MobiDB-lite"/>
    </source>
</evidence>
<dbReference type="InterPro" id="IPR044492">
    <property type="entry name" value="P_typ_ATPase_HD_dom"/>
</dbReference>
<feature type="binding site" evidence="14">
    <location>
        <position position="981"/>
    </location>
    <ligand>
        <name>ATP</name>
        <dbReference type="ChEBI" id="CHEBI:30616"/>
    </ligand>
</feature>
<dbReference type="GO" id="GO:0140326">
    <property type="term" value="F:ATPase-coupled intramembrane lipid transporter activity"/>
    <property type="evidence" value="ECO:0007669"/>
    <property type="project" value="UniProtKB-EC"/>
</dbReference>
<evidence type="ECO:0000256" key="11">
    <source>
        <dbReference type="ARBA" id="ARBA00023136"/>
    </source>
</evidence>
<dbReference type="Gene3D" id="2.70.150.10">
    <property type="entry name" value="Calcium-transporting ATPase, cytoplasmic transduction domain A"/>
    <property type="match status" value="1"/>
</dbReference>
<feature type="transmembrane region" description="Helical" evidence="16">
    <location>
        <begin position="1034"/>
        <end position="1054"/>
    </location>
</feature>
<dbReference type="InterPro" id="IPR023298">
    <property type="entry name" value="ATPase_P-typ_TM_dom_sf"/>
</dbReference>
<feature type="domain" description="P-type ATPase C-terminal" evidence="19">
    <location>
        <begin position="1003"/>
        <end position="1251"/>
    </location>
</feature>
<dbReference type="GO" id="GO:0005524">
    <property type="term" value="F:ATP binding"/>
    <property type="evidence" value="ECO:0007669"/>
    <property type="project" value="UniProtKB-UniRule"/>
</dbReference>
<dbReference type="SFLD" id="SFLDF00027">
    <property type="entry name" value="p-type_atpase"/>
    <property type="match status" value="1"/>
</dbReference>
<comment type="similarity">
    <text evidence="2 16">Belongs to the cation transport ATPase (P-type) (TC 3.A.3) family. Type IV subfamily.</text>
</comment>
<dbReference type="EC" id="7.6.2.1" evidence="16"/>
<feature type="transmembrane region" description="Helical" evidence="16">
    <location>
        <begin position="143"/>
        <end position="163"/>
    </location>
</feature>
<gene>
    <name evidence="20" type="ORF">P3T76_005452</name>
</gene>
<reference evidence="20" key="1">
    <citation type="submission" date="2023-08" db="EMBL/GenBank/DDBJ databases">
        <title>Reference Genome Resource for the Citrus Pathogen Phytophthora citrophthora.</title>
        <authorList>
            <person name="Moller H."/>
            <person name="Coetzee B."/>
            <person name="Rose L.J."/>
            <person name="Van Niekerk J.M."/>
        </authorList>
    </citation>
    <scope>NUCLEOTIDE SEQUENCE</scope>
    <source>
        <strain evidence="20">STE-U-9442</strain>
    </source>
</reference>
<evidence type="ECO:0000313" key="20">
    <source>
        <dbReference type="EMBL" id="KAK1942815.1"/>
    </source>
</evidence>
<feature type="transmembrane region" description="Helical" evidence="16">
    <location>
        <begin position="112"/>
        <end position="131"/>
    </location>
</feature>
<dbReference type="NCBIfam" id="TIGR01494">
    <property type="entry name" value="ATPase_P-type"/>
    <property type="match status" value="1"/>
</dbReference>
<feature type="compositionally biased region" description="Polar residues" evidence="17">
    <location>
        <begin position="870"/>
        <end position="896"/>
    </location>
</feature>
<feature type="binding site" evidence="14">
    <location>
        <position position="474"/>
    </location>
    <ligand>
        <name>ATP</name>
        <dbReference type="ChEBI" id="CHEBI:30616"/>
    </ligand>
</feature>
<evidence type="ECO:0000256" key="12">
    <source>
        <dbReference type="ARBA" id="ARBA00034036"/>
    </source>
</evidence>
<keyword evidence="9 16" id="KW-1278">Translocase</keyword>